<evidence type="ECO:0000313" key="2">
    <source>
        <dbReference type="EMBL" id="MEV0968163.1"/>
    </source>
</evidence>
<evidence type="ECO:0008006" key="4">
    <source>
        <dbReference type="Google" id="ProtNLM"/>
    </source>
</evidence>
<organism evidence="2 3">
    <name type="scientific">Microtetraspora glauca</name>
    <dbReference type="NCBI Taxonomy" id="1996"/>
    <lineage>
        <taxon>Bacteria</taxon>
        <taxon>Bacillati</taxon>
        <taxon>Actinomycetota</taxon>
        <taxon>Actinomycetes</taxon>
        <taxon>Streptosporangiales</taxon>
        <taxon>Streptosporangiaceae</taxon>
        <taxon>Microtetraspora</taxon>
    </lineage>
</organism>
<proteinExistence type="predicted"/>
<dbReference type="Proteomes" id="UP001551675">
    <property type="component" value="Unassembled WGS sequence"/>
</dbReference>
<feature type="region of interest" description="Disordered" evidence="1">
    <location>
        <begin position="167"/>
        <end position="219"/>
    </location>
</feature>
<dbReference type="EMBL" id="JBFALK010000002">
    <property type="protein sequence ID" value="MEV0968163.1"/>
    <property type="molecule type" value="Genomic_DNA"/>
</dbReference>
<evidence type="ECO:0000313" key="3">
    <source>
        <dbReference type="Proteomes" id="UP001551675"/>
    </source>
</evidence>
<sequence length="423" mass="45220">MAEPEPTAAPEHARARAHGPLALRLAEPAPPGFLRLSHGDETVVALPAWPDGATPSVLDEYGVAPVPVERSGETRRVLAACLRVCWTDLSAEPWPGMPAEISDVLGCYRALTGRGDDMTRSWALGALRRLADTGWILRSGDVVRLGPRCATWPQESHAVLRELVRRLPGPHPADGRPDGHPDGPAGAPATLPLEESGPGEPAGGRPPGAARDETSPDLDGLLSAYDERRRAELVAAFMAVEHAAEPVHEARFAALRDPALRRTLAEMLARRGRTLIQRRDTWTSGYDDTVAARLTGGPGGKAGPAEGERAVLTLVLVHSVAIPRADGLLPEDTWLSPYPVAVEELRRRTLLPIGELESALRALRQAGLLTQVKAVSEEAPGGYVPGPQFHRLTAAARRRLQEELILAAGPQTPLAAAIRARRA</sequence>
<comment type="caution">
    <text evidence="2">The sequence shown here is derived from an EMBL/GenBank/DDBJ whole genome shotgun (WGS) entry which is preliminary data.</text>
</comment>
<feature type="compositionally biased region" description="Low complexity" evidence="1">
    <location>
        <begin position="182"/>
        <end position="199"/>
    </location>
</feature>
<dbReference type="RefSeq" id="WP_358130505.1">
    <property type="nucleotide sequence ID" value="NZ_JBFALK010000002.1"/>
</dbReference>
<keyword evidence="3" id="KW-1185">Reference proteome</keyword>
<evidence type="ECO:0000256" key="1">
    <source>
        <dbReference type="SAM" id="MobiDB-lite"/>
    </source>
</evidence>
<accession>A0ABV3G950</accession>
<protein>
    <recommendedName>
        <fullName evidence="4">DprA winged helix domain-containing protein</fullName>
    </recommendedName>
</protein>
<reference evidence="2 3" key="1">
    <citation type="submission" date="2024-06" db="EMBL/GenBank/DDBJ databases">
        <title>The Natural Products Discovery Center: Release of the First 8490 Sequenced Strains for Exploring Actinobacteria Biosynthetic Diversity.</title>
        <authorList>
            <person name="Kalkreuter E."/>
            <person name="Kautsar S.A."/>
            <person name="Yang D."/>
            <person name="Bader C.D."/>
            <person name="Teijaro C.N."/>
            <person name="Fluegel L."/>
            <person name="Davis C.M."/>
            <person name="Simpson J.R."/>
            <person name="Lauterbach L."/>
            <person name="Steele A.D."/>
            <person name="Gui C."/>
            <person name="Meng S."/>
            <person name="Li G."/>
            <person name="Viehrig K."/>
            <person name="Ye F."/>
            <person name="Su P."/>
            <person name="Kiefer A.F."/>
            <person name="Nichols A."/>
            <person name="Cepeda A.J."/>
            <person name="Yan W."/>
            <person name="Fan B."/>
            <person name="Jiang Y."/>
            <person name="Adhikari A."/>
            <person name="Zheng C.-J."/>
            <person name="Schuster L."/>
            <person name="Cowan T.M."/>
            <person name="Smanski M.J."/>
            <person name="Chevrette M.G."/>
            <person name="De Carvalho L.P.S."/>
            <person name="Shen B."/>
        </authorList>
    </citation>
    <scope>NUCLEOTIDE SEQUENCE [LARGE SCALE GENOMIC DNA]</scope>
    <source>
        <strain evidence="2 3">NPDC050100</strain>
    </source>
</reference>
<name>A0ABV3G950_MICGL</name>
<gene>
    <name evidence="2" type="ORF">AB0I59_05975</name>
</gene>